<dbReference type="HOGENOM" id="CLU_144675_0_0_0"/>
<dbReference type="InParanoid" id="Q9RUW1"/>
<dbReference type="Proteomes" id="UP000002524">
    <property type="component" value="Chromosome 1"/>
</dbReference>
<dbReference type="PIR" id="G75416">
    <property type="entry name" value="G75416"/>
</dbReference>
<reference evidence="2 3" key="1">
    <citation type="journal article" date="1999" name="Science">
        <title>Genome sequence of the radioresistant bacterium Deinococcus radiodurans R1.</title>
        <authorList>
            <person name="White O."/>
            <person name="Eisen J.A."/>
            <person name="Heidelberg J.F."/>
            <person name="Hickey E.K."/>
            <person name="Peterson J.D."/>
            <person name="Dodson R.J."/>
            <person name="Haft D.H."/>
            <person name="Gwinn M.L."/>
            <person name="Nelson W.C."/>
            <person name="Richardson D.L."/>
            <person name="Moffat K.S."/>
            <person name="Qin H."/>
            <person name="Jiang L."/>
            <person name="Pamphile W."/>
            <person name="Crosby M."/>
            <person name="Shen M."/>
            <person name="Vamathevan J.J."/>
            <person name="Lam P."/>
            <person name="McDonald L."/>
            <person name="Utterback T."/>
            <person name="Zalewski C."/>
            <person name="Makarova K.S."/>
            <person name="Aravind L."/>
            <person name="Daly M.J."/>
            <person name="Minton K.W."/>
            <person name="Fleischmann R.D."/>
            <person name="Ketchum K.A."/>
            <person name="Nelson K.E."/>
            <person name="Salzberg S."/>
            <person name="Smith H.O."/>
            <person name="Venter J.C."/>
            <person name="Fraser C.M."/>
        </authorList>
    </citation>
    <scope>NUCLEOTIDE SEQUENCE [LARGE SCALE GENOMIC DNA]</scope>
    <source>
        <strain evidence="3">ATCC 13939 / DSM 20539 / JCM 16871 / LMG 4051 / NBRC 15346 / NCIMB 9279 / R1 / VKM B-1422</strain>
    </source>
</reference>
<name>Q9RUW1_DEIRA</name>
<dbReference type="OrthoDB" id="70381at2"/>
<gene>
    <name evidence="2" type="ordered locus">DR_1269</name>
</gene>
<dbReference type="PaxDb" id="243230-DR_1269"/>
<evidence type="ECO:0000256" key="1">
    <source>
        <dbReference type="SAM" id="Phobius"/>
    </source>
</evidence>
<feature type="transmembrane region" description="Helical" evidence="1">
    <location>
        <begin position="94"/>
        <end position="116"/>
    </location>
</feature>
<keyword evidence="1" id="KW-1133">Transmembrane helix</keyword>
<accession>Q9RUW1</accession>
<dbReference type="KEGG" id="dra:DR_1269"/>
<dbReference type="STRING" id="243230.DR_1269"/>
<evidence type="ECO:0000313" key="2">
    <source>
        <dbReference type="EMBL" id="AAF10844.1"/>
    </source>
</evidence>
<keyword evidence="1" id="KW-0812">Transmembrane</keyword>
<dbReference type="RefSeq" id="WP_010887912.1">
    <property type="nucleotide sequence ID" value="NC_001263.1"/>
</dbReference>
<protein>
    <submittedName>
        <fullName evidence="2">Uncharacterized protein</fullName>
    </submittedName>
</protein>
<dbReference type="GeneID" id="69517516"/>
<organism evidence="2 3">
    <name type="scientific">Deinococcus radiodurans (strain ATCC 13939 / DSM 20539 / JCM 16871 / CCUG 27074 / LMG 4051 / NBRC 15346 / NCIMB 9279 / VKM B-1422 / R1)</name>
    <dbReference type="NCBI Taxonomy" id="243230"/>
    <lineage>
        <taxon>Bacteria</taxon>
        <taxon>Thermotogati</taxon>
        <taxon>Deinococcota</taxon>
        <taxon>Deinococci</taxon>
        <taxon>Deinococcales</taxon>
        <taxon>Deinococcaceae</taxon>
        <taxon>Deinococcus</taxon>
    </lineage>
</organism>
<dbReference type="PATRIC" id="fig|243230.17.peg.1463"/>
<dbReference type="EMBL" id="AE000513">
    <property type="protein sequence ID" value="AAF10844.1"/>
    <property type="molecule type" value="Genomic_DNA"/>
</dbReference>
<sequence>MNPVFVRSAVVTGLLIALVNVLFAGLDHGFERLPIWFYLVQLLILPAMALPLRMFPQAAMTSDYLRRAALYALGWAVPYAIYKFSSDALNPVLSPAGSLISYLFTVILFALLFAAIRRPPEQKK</sequence>
<evidence type="ECO:0000313" key="3">
    <source>
        <dbReference type="Proteomes" id="UP000002524"/>
    </source>
</evidence>
<feature type="transmembrane region" description="Helical" evidence="1">
    <location>
        <begin position="34"/>
        <end position="52"/>
    </location>
</feature>
<keyword evidence="3" id="KW-1185">Reference proteome</keyword>
<keyword evidence="1" id="KW-0472">Membrane</keyword>
<dbReference type="EnsemblBacteria" id="AAF10844">
    <property type="protein sequence ID" value="AAF10844"/>
    <property type="gene ID" value="DR_1269"/>
</dbReference>
<dbReference type="AlphaFoldDB" id="Q9RUW1"/>
<proteinExistence type="predicted"/>